<proteinExistence type="predicted"/>
<accession>A0A8S1S310</accession>
<dbReference type="AlphaFoldDB" id="A0A8S1S310"/>
<dbReference type="EMBL" id="CAJJDO010000003">
    <property type="protein sequence ID" value="CAD8134628.1"/>
    <property type="molecule type" value="Genomic_DNA"/>
</dbReference>
<sequence length="53" mass="6359">MDLCEQFKETLQEQDDNSRQILMFSVSRKLSRIFPFPSVTKYIDIFTDRQSII</sequence>
<protein>
    <submittedName>
        <fullName evidence="1">Uncharacterized protein</fullName>
    </submittedName>
</protein>
<reference evidence="1" key="1">
    <citation type="submission" date="2021-01" db="EMBL/GenBank/DDBJ databases">
        <authorList>
            <consortium name="Genoscope - CEA"/>
            <person name="William W."/>
        </authorList>
    </citation>
    <scope>NUCLEOTIDE SEQUENCE</scope>
</reference>
<evidence type="ECO:0000313" key="1">
    <source>
        <dbReference type="EMBL" id="CAD8134628.1"/>
    </source>
</evidence>
<dbReference type="Proteomes" id="UP000689195">
    <property type="component" value="Unassembled WGS sequence"/>
</dbReference>
<comment type="caution">
    <text evidence="1">The sequence shown here is derived from an EMBL/GenBank/DDBJ whole genome shotgun (WGS) entry which is preliminary data.</text>
</comment>
<evidence type="ECO:0000313" key="2">
    <source>
        <dbReference type="Proteomes" id="UP000689195"/>
    </source>
</evidence>
<name>A0A8S1S310_9CILI</name>
<gene>
    <name evidence="1" type="ORF">PPENT_87.1.T0030402</name>
</gene>
<organism evidence="1 2">
    <name type="scientific">Paramecium pentaurelia</name>
    <dbReference type="NCBI Taxonomy" id="43138"/>
    <lineage>
        <taxon>Eukaryota</taxon>
        <taxon>Sar</taxon>
        <taxon>Alveolata</taxon>
        <taxon>Ciliophora</taxon>
        <taxon>Intramacronucleata</taxon>
        <taxon>Oligohymenophorea</taxon>
        <taxon>Peniculida</taxon>
        <taxon>Parameciidae</taxon>
        <taxon>Paramecium</taxon>
    </lineage>
</organism>
<keyword evidence="2" id="KW-1185">Reference proteome</keyword>